<dbReference type="PANTHER" id="PTHR22900">
    <property type="entry name" value="PROTEIN CBG14245-RELATED"/>
    <property type="match status" value="1"/>
</dbReference>
<dbReference type="Pfam" id="PF03567">
    <property type="entry name" value="Sulfotransfer_2"/>
    <property type="match status" value="1"/>
</dbReference>
<sequence>MSLAINLDNAELGAAVKAYDTGGTEKIQGMPNLLTYRAQAKQPGWKLRSPHNSPYPEGSKCVKRTQLVILRRSICNILTCGCGKPDFRKGGDGITCRLPLGCEIACRTGETYFETKSIRGGEKLVNTCLLAFQSLCNGRWKSCQDLLIGIFGSLRRGKDNGELIRRIKNGSYNTAPFEKSRLIPPFFRYKETFQVAPKYHLSSCIIEKVMSTITDAIFCYITNTSEFTANNRTISTEVYAQRFCVDRNVVLGFDSLQNVLGDSRVQYSIVRDPIDRFLSGFVDKCINEYGKEKTRCFGCNGDMRCFISRLYNLMITRQRENSTKYQYELAHFSPQTWYCNFKDHFDDYVIIRYKKGSHGVSKLADEIDSIFSRAHIPYHIRREIRDQLLGISLSSAGWTHPTSRLDQPVDESAQQRMGDHLWQLDFFSSVLSKKGISGARRSSLLSSLSEQI</sequence>
<dbReference type="InterPro" id="IPR007669">
    <property type="entry name" value="Chst-1-like"/>
</dbReference>
<gene>
    <name evidence="1" type="primary">Acey_s0010.g1125</name>
    <name evidence="1" type="ORF">Y032_0010g1125</name>
</gene>
<dbReference type="PANTHER" id="PTHR22900:SF11">
    <property type="entry name" value="PROTEIN CBG01579"/>
    <property type="match status" value="1"/>
</dbReference>
<proteinExistence type="predicted"/>
<keyword evidence="2" id="KW-1185">Reference proteome</keyword>
<reference evidence="2" key="1">
    <citation type="journal article" date="2015" name="Nat. Genet.">
        <title>The genome and transcriptome of the zoonotic hookworm Ancylostoma ceylanicum identify infection-specific gene families.</title>
        <authorList>
            <person name="Schwarz E.M."/>
            <person name="Hu Y."/>
            <person name="Antoshechkin I."/>
            <person name="Miller M.M."/>
            <person name="Sternberg P.W."/>
            <person name="Aroian R.V."/>
        </authorList>
    </citation>
    <scope>NUCLEOTIDE SEQUENCE</scope>
    <source>
        <strain evidence="2">HY135</strain>
    </source>
</reference>
<dbReference type="STRING" id="53326.A0A016VG37"/>
<dbReference type="EMBL" id="JARK01001346">
    <property type="protein sequence ID" value="EYC26385.1"/>
    <property type="molecule type" value="Genomic_DNA"/>
</dbReference>
<dbReference type="InterPro" id="IPR005331">
    <property type="entry name" value="Sulfotransferase"/>
</dbReference>
<evidence type="ECO:0000313" key="2">
    <source>
        <dbReference type="Proteomes" id="UP000024635"/>
    </source>
</evidence>
<organism evidence="1 2">
    <name type="scientific">Ancylostoma ceylanicum</name>
    <dbReference type="NCBI Taxonomy" id="53326"/>
    <lineage>
        <taxon>Eukaryota</taxon>
        <taxon>Metazoa</taxon>
        <taxon>Ecdysozoa</taxon>
        <taxon>Nematoda</taxon>
        <taxon>Chromadorea</taxon>
        <taxon>Rhabditida</taxon>
        <taxon>Rhabditina</taxon>
        <taxon>Rhabditomorpha</taxon>
        <taxon>Strongyloidea</taxon>
        <taxon>Ancylostomatidae</taxon>
        <taxon>Ancylostomatinae</taxon>
        <taxon>Ancylostoma</taxon>
    </lineage>
</organism>
<protein>
    <recommendedName>
        <fullName evidence="3">Sulfotransferase domain-containing protein</fullName>
    </recommendedName>
</protein>
<dbReference type="GO" id="GO:0050650">
    <property type="term" value="P:chondroitin sulfate proteoglycan biosynthetic process"/>
    <property type="evidence" value="ECO:0007669"/>
    <property type="project" value="InterPro"/>
</dbReference>
<comment type="caution">
    <text evidence="1">The sequence shown here is derived from an EMBL/GenBank/DDBJ whole genome shotgun (WGS) entry which is preliminary data.</text>
</comment>
<dbReference type="GO" id="GO:0016020">
    <property type="term" value="C:membrane"/>
    <property type="evidence" value="ECO:0007669"/>
    <property type="project" value="InterPro"/>
</dbReference>
<evidence type="ECO:0000313" key="1">
    <source>
        <dbReference type="EMBL" id="EYC26385.1"/>
    </source>
</evidence>
<dbReference type="Proteomes" id="UP000024635">
    <property type="component" value="Unassembled WGS sequence"/>
</dbReference>
<evidence type="ECO:0008006" key="3">
    <source>
        <dbReference type="Google" id="ProtNLM"/>
    </source>
</evidence>
<dbReference type="OrthoDB" id="408912at2759"/>
<accession>A0A016VG37</accession>
<dbReference type="AlphaFoldDB" id="A0A016VG37"/>
<name>A0A016VG37_9BILA</name>
<dbReference type="GO" id="GO:0047756">
    <property type="term" value="F:chondroitin 4-sulfotransferase activity"/>
    <property type="evidence" value="ECO:0007669"/>
    <property type="project" value="InterPro"/>
</dbReference>
<dbReference type="GO" id="GO:1902884">
    <property type="term" value="P:positive regulation of response to oxidative stress"/>
    <property type="evidence" value="ECO:0007669"/>
    <property type="project" value="InterPro"/>
</dbReference>